<dbReference type="Proteomes" id="UP000553980">
    <property type="component" value="Unassembled WGS sequence"/>
</dbReference>
<dbReference type="EMBL" id="VEWK01000007">
    <property type="protein sequence ID" value="TNV11287.1"/>
    <property type="molecule type" value="Genomic_DNA"/>
</dbReference>
<reference evidence="3 4" key="1">
    <citation type="journal article" date="2011" name="Int. J. Syst. Evol. Microbiol.">
        <title>Ochrobactrum pecoris sp. nov., isolated from farm animals.</title>
        <authorList>
            <person name="Kampfer P."/>
            <person name="Huber B."/>
            <person name="Busse H.J."/>
            <person name="Scholz H.C."/>
            <person name="Tomaso H."/>
            <person name="Hotzel H."/>
            <person name="Melzer F."/>
        </authorList>
    </citation>
    <scope>NUCLEOTIDE SEQUENCE [LARGE SCALE GENOMIC DNA]</scope>
    <source>
        <strain evidence="3 4">08RB2639</strain>
    </source>
</reference>
<evidence type="ECO:0000313" key="3">
    <source>
        <dbReference type="EMBL" id="TNV11287.1"/>
    </source>
</evidence>
<reference evidence="2 5" key="3">
    <citation type="submission" date="2020-08" db="EMBL/GenBank/DDBJ databases">
        <title>Genomic Encyclopedia of Type Strains, Phase IV (KMG-IV): sequencing the most valuable type-strain genomes for metagenomic binning, comparative biology and taxonomic classification.</title>
        <authorList>
            <person name="Goeker M."/>
        </authorList>
    </citation>
    <scope>NUCLEOTIDE SEQUENCE [LARGE SCALE GENOMIC DNA]</scope>
    <source>
        <strain evidence="2 5">DSM 23868</strain>
    </source>
</reference>
<sequence length="91" mass="10183">MIEIFNGVKGEWQTIPAVGLPAGYSIKVFVPSGKTIDSVRNATYRAIKGDKVLYEGKIKKRAELKIQQDDVDQRRKNDDDPNEPLGGPRIK</sequence>
<feature type="compositionally biased region" description="Basic and acidic residues" evidence="1">
    <location>
        <begin position="65"/>
        <end position="79"/>
    </location>
</feature>
<organism evidence="3 4">
    <name type="scientific">Brucella pecoris</name>
    <dbReference type="NCBI Taxonomy" id="867683"/>
    <lineage>
        <taxon>Bacteria</taxon>
        <taxon>Pseudomonadati</taxon>
        <taxon>Pseudomonadota</taxon>
        <taxon>Alphaproteobacteria</taxon>
        <taxon>Hyphomicrobiales</taxon>
        <taxon>Brucellaceae</taxon>
        <taxon>Brucella/Ochrobactrum group</taxon>
        <taxon>Brucella</taxon>
    </lineage>
</organism>
<dbReference type="RefSeq" id="WP_140021306.1">
    <property type="nucleotide sequence ID" value="NZ_JACIEX010000007.1"/>
</dbReference>
<reference evidence="3" key="2">
    <citation type="submission" date="2019-06" db="EMBL/GenBank/DDBJ databases">
        <authorList>
            <person name="Hu M."/>
        </authorList>
    </citation>
    <scope>NUCLEOTIDE SEQUENCE</scope>
    <source>
        <strain evidence="3">08RB2639</strain>
    </source>
</reference>
<keyword evidence="5" id="KW-1185">Reference proteome</keyword>
<feature type="region of interest" description="Disordered" evidence="1">
    <location>
        <begin position="65"/>
        <end position="91"/>
    </location>
</feature>
<accession>A0A5C5CJP1</accession>
<name>A0A5C5CJP1_9HYPH</name>
<evidence type="ECO:0000256" key="1">
    <source>
        <dbReference type="SAM" id="MobiDB-lite"/>
    </source>
</evidence>
<evidence type="ECO:0000313" key="4">
    <source>
        <dbReference type="Proteomes" id="UP000313390"/>
    </source>
</evidence>
<comment type="caution">
    <text evidence="3">The sequence shown here is derived from an EMBL/GenBank/DDBJ whole genome shotgun (WGS) entry which is preliminary data.</text>
</comment>
<dbReference type="AlphaFoldDB" id="A0A5C5CJP1"/>
<dbReference type="EMBL" id="JACIEX010000007">
    <property type="protein sequence ID" value="MBB4094776.1"/>
    <property type="molecule type" value="Genomic_DNA"/>
</dbReference>
<evidence type="ECO:0000313" key="2">
    <source>
        <dbReference type="EMBL" id="MBB4094776.1"/>
    </source>
</evidence>
<dbReference type="OrthoDB" id="9992760at2"/>
<proteinExistence type="predicted"/>
<dbReference type="Proteomes" id="UP000313390">
    <property type="component" value="Unassembled WGS sequence"/>
</dbReference>
<evidence type="ECO:0000313" key="5">
    <source>
        <dbReference type="Proteomes" id="UP000553980"/>
    </source>
</evidence>
<protein>
    <submittedName>
        <fullName evidence="3">Uncharacterized protein</fullName>
    </submittedName>
</protein>
<gene>
    <name evidence="3" type="ORF">FIB18_14015</name>
    <name evidence="2" type="ORF">GGQ79_003311</name>
</gene>